<dbReference type="RefSeq" id="WP_149351921.1">
    <property type="nucleotide sequence ID" value="NZ_VTRV01000020.1"/>
</dbReference>
<dbReference type="OrthoDB" id="8587at2"/>
<evidence type="ECO:0000313" key="2">
    <source>
        <dbReference type="EMBL" id="TZF90978.1"/>
    </source>
</evidence>
<dbReference type="PANTHER" id="PTHR30451:SF5">
    <property type="entry name" value="SLR0019 PROTEIN"/>
    <property type="match status" value="1"/>
</dbReference>
<sequence length="777" mass="82890">MGRRPRSCSLRRDRLTLALAAVLATSAQGAAAEPPAIPAAPAPAAAPASQMLFLDLVLDHRVVRPLVEVLLEPGRTRVPADDLRAIGIRLPDAAVPDADGRVALETIDGLASHYDAALQQLVLEPAASMRIASQLGYRMPPALHVDRDAGLVLDWDLYGRSVSNQRSLAVGTQLRWFGRFGTLEASGTSRAGVRDEAYSRLDTRWTYSDPERLWTWTVGDFVSGALAWSRPVRMGGVQWRRDFGVRPDFVVFPVPRFSSSAAVPSSVELYVNGLRQSKVDVDPGPFVLSEFPRVLGASEALVVVTDELGRKVQTSVPLYVDYERLAAGLTDFSVDAGLLRLRYGDRPDLYGQRPVASASVRHGLSDSVTLEAHGEAGGGLALGGLGLAWSPGGHYGVVTASLAQSSGPSRGHQHLLGYQYFTQHAGFDMATQRATPGYRDLASAEGGGALLLAQDRVSGWVTVPHGGITAAWLRYRDNQGLDSRSLSVGLTQNAGAFSFAANLFQDNRAGRGIALSIGYSFGDRDFASASASHRDGRDEVAVAYRHSAPYSGGWGWDVQTRDLDAGQAALRYRGKGGEWMFGGDRAGGVNGLFVQGTGSLATMDGRYFASRRISDAFAVVSAGGLAGVPVLFENRVTGITDKHGFLLVPDLRGWQRNRLAIDPDVLPPDTALLSPERVVTPADHGGVHAVFAVEQLRSATLRLHEADGTAVEAGTRVERADGATAIVGFDGELWLEHFRDGETLAWGRAGRRCTIVTPTYAAAAAGPVLTCTPGNTP</sequence>
<evidence type="ECO:0000256" key="1">
    <source>
        <dbReference type="SAM" id="SignalP"/>
    </source>
</evidence>
<dbReference type="GO" id="GO:0009279">
    <property type="term" value="C:cell outer membrane"/>
    <property type="evidence" value="ECO:0007669"/>
    <property type="project" value="TreeGrafter"/>
</dbReference>
<dbReference type="Pfam" id="PF00577">
    <property type="entry name" value="Usher"/>
    <property type="match status" value="1"/>
</dbReference>
<keyword evidence="3" id="KW-1185">Reference proteome</keyword>
<dbReference type="GO" id="GO:0009297">
    <property type="term" value="P:pilus assembly"/>
    <property type="evidence" value="ECO:0007669"/>
    <property type="project" value="InterPro"/>
</dbReference>
<feature type="signal peptide" evidence="1">
    <location>
        <begin position="1"/>
        <end position="32"/>
    </location>
</feature>
<dbReference type="Gene3D" id="2.60.40.3110">
    <property type="match status" value="1"/>
</dbReference>
<dbReference type="InterPro" id="IPR042186">
    <property type="entry name" value="FimD_plug_dom"/>
</dbReference>
<proteinExistence type="predicted"/>
<feature type="chain" id="PRO_5022844751" evidence="1">
    <location>
        <begin position="33"/>
        <end position="777"/>
    </location>
</feature>
<name>A0A5D8Z7U6_9GAMM</name>
<dbReference type="AlphaFoldDB" id="A0A5D8Z7U6"/>
<comment type="caution">
    <text evidence="2">The sequence shown here is derived from an EMBL/GenBank/DDBJ whole genome shotgun (WGS) entry which is preliminary data.</text>
</comment>
<keyword evidence="1" id="KW-0732">Signal</keyword>
<evidence type="ECO:0000313" key="3">
    <source>
        <dbReference type="Proteomes" id="UP000323164"/>
    </source>
</evidence>
<dbReference type="EMBL" id="VTRV01000020">
    <property type="protein sequence ID" value="TZF90978.1"/>
    <property type="molecule type" value="Genomic_DNA"/>
</dbReference>
<dbReference type="Proteomes" id="UP000323164">
    <property type="component" value="Unassembled WGS sequence"/>
</dbReference>
<dbReference type="Gene3D" id="2.60.40.2610">
    <property type="entry name" value="Outer membrane usher protein FimD, plug domain"/>
    <property type="match status" value="1"/>
</dbReference>
<dbReference type="PANTHER" id="PTHR30451">
    <property type="entry name" value="OUTER MEMBRANE USHER PROTEIN"/>
    <property type="match status" value="1"/>
</dbReference>
<dbReference type="InterPro" id="IPR000015">
    <property type="entry name" value="Fimb_usher"/>
</dbReference>
<gene>
    <name evidence="2" type="ORF">FW784_03210</name>
</gene>
<dbReference type="GO" id="GO:0015473">
    <property type="term" value="F:fimbrial usher porin activity"/>
    <property type="evidence" value="ECO:0007669"/>
    <property type="project" value="InterPro"/>
</dbReference>
<protein>
    <submittedName>
        <fullName evidence="2">Fimbrial biogenesis outer membrane usher protein</fullName>
    </submittedName>
</protein>
<reference evidence="2 3" key="1">
    <citation type="submission" date="2019-08" db="EMBL/GenBank/DDBJ databases">
        <title>Draft genome sequence of Lysobacter sp. UKS-15.</title>
        <authorList>
            <person name="Im W.-T."/>
        </authorList>
    </citation>
    <scope>NUCLEOTIDE SEQUENCE [LARGE SCALE GENOMIC DNA]</scope>
    <source>
        <strain evidence="2 3">UKS-15</strain>
    </source>
</reference>
<organism evidence="2 3">
    <name type="scientific">Cognatilysobacter lacus</name>
    <dbReference type="NCBI Taxonomy" id="1643323"/>
    <lineage>
        <taxon>Bacteria</taxon>
        <taxon>Pseudomonadati</taxon>
        <taxon>Pseudomonadota</taxon>
        <taxon>Gammaproteobacteria</taxon>
        <taxon>Lysobacterales</taxon>
        <taxon>Lysobacteraceae</taxon>
        <taxon>Cognatilysobacter</taxon>
    </lineage>
</organism>
<accession>A0A5D8Z7U6</accession>